<evidence type="ECO:0000313" key="2">
    <source>
        <dbReference type="EMBL" id="KAA1075381.1"/>
    </source>
</evidence>
<sequence>MRIFGTSATFIICGLSRLHQFQSAGNVPHVDAPVSMRSALANETPNVAVPHQSLPLGERPSGTINRSREIILGKAAGPLSHEVINLDDDLPETSNRPGMESQQFQTTGNIPDVHGASASSSMQYALLNQRSRRVDPDRSLPLKEQPTGTTKRPLEIVLASASIPPSHEVIHLDDDLPDINKRPRIERASEEMLTSWYKEMSKNWLDWKDDVIQTTRLLENSIERQRFELTVDTLLRSMSNLFHKKMVELTARNLRTPAKSFQSTDHILSEETGMKNIAKIYTTWKPFYDETKTPEEISSIKKGCDLMIDAFIDLQKYQILTDRRLRDFLNENNGREFILAYVMDRFPFTKDAPVNEMYLNFNIKLSLTEGPSARKMSNLLGLLEPETWKYIEFHYLMNQMKYMYPIMPESTAGFNEIKYCFLVEASPHKALTSDKLQFLLHKIVTYMSKHSATEKAEFKKRHLVEYKQLYDMLGFLMDYHKHLISLEFQFKHSNILNKVIAFQEGVGLLSSIFHSTYAIETEIKRQKNGENAYLECLTDLNKNRLVTRYKNEQWGEFLQVYQPGASFQQALDVFASKSQKWLTEMLNNEKSIAWDSFMTSKNQLKQYYAIASTIWGQESVSFRHFVLLFVRSFGDIVKKFEEAAQKIQ</sequence>
<protein>
    <submittedName>
        <fullName evidence="2">Uncharacterized protein</fullName>
    </submittedName>
</protein>
<proteinExistence type="predicted"/>
<reference evidence="2 3" key="1">
    <citation type="submission" date="2019-05" db="EMBL/GenBank/DDBJ databases">
        <title>Emergence of the Ug99 lineage of the wheat stem rust pathogen through somatic hybridization.</title>
        <authorList>
            <person name="Li F."/>
            <person name="Upadhyaya N.M."/>
            <person name="Sperschneider J."/>
            <person name="Matny O."/>
            <person name="Nguyen-Phuc H."/>
            <person name="Mago R."/>
            <person name="Raley C."/>
            <person name="Miller M.E."/>
            <person name="Silverstein K.A.T."/>
            <person name="Henningsen E."/>
            <person name="Hirsch C.D."/>
            <person name="Visser B."/>
            <person name="Pretorius Z.A."/>
            <person name="Steffenson B.J."/>
            <person name="Schwessinger B."/>
            <person name="Dodds P.N."/>
            <person name="Figueroa M."/>
        </authorList>
    </citation>
    <scope>NUCLEOTIDE SEQUENCE [LARGE SCALE GENOMIC DNA]</scope>
    <source>
        <strain evidence="2">21-0</strain>
    </source>
</reference>
<evidence type="ECO:0000313" key="3">
    <source>
        <dbReference type="Proteomes" id="UP000324748"/>
    </source>
</evidence>
<dbReference type="EMBL" id="VSWC01000157">
    <property type="protein sequence ID" value="KAA1075381.1"/>
    <property type="molecule type" value="Genomic_DNA"/>
</dbReference>
<dbReference type="OrthoDB" id="2497674at2759"/>
<gene>
    <name evidence="2" type="ORF">PGT21_034524</name>
</gene>
<feature type="region of interest" description="Disordered" evidence="1">
    <location>
        <begin position="130"/>
        <end position="149"/>
    </location>
</feature>
<dbReference type="Proteomes" id="UP000324748">
    <property type="component" value="Unassembled WGS sequence"/>
</dbReference>
<organism evidence="2 3">
    <name type="scientific">Puccinia graminis f. sp. tritici</name>
    <dbReference type="NCBI Taxonomy" id="56615"/>
    <lineage>
        <taxon>Eukaryota</taxon>
        <taxon>Fungi</taxon>
        <taxon>Dikarya</taxon>
        <taxon>Basidiomycota</taxon>
        <taxon>Pucciniomycotina</taxon>
        <taxon>Pucciniomycetes</taxon>
        <taxon>Pucciniales</taxon>
        <taxon>Pucciniaceae</taxon>
        <taxon>Puccinia</taxon>
    </lineage>
</organism>
<dbReference type="AlphaFoldDB" id="A0A5B0MFC7"/>
<keyword evidence="3" id="KW-1185">Reference proteome</keyword>
<accession>A0A5B0MFC7</accession>
<feature type="compositionally biased region" description="Basic and acidic residues" evidence="1">
    <location>
        <begin position="132"/>
        <end position="141"/>
    </location>
</feature>
<name>A0A5B0MFC7_PUCGR</name>
<comment type="caution">
    <text evidence="2">The sequence shown here is derived from an EMBL/GenBank/DDBJ whole genome shotgun (WGS) entry which is preliminary data.</text>
</comment>
<evidence type="ECO:0000256" key="1">
    <source>
        <dbReference type="SAM" id="MobiDB-lite"/>
    </source>
</evidence>